<gene>
    <name evidence="2" type="ORF">KFL_000310230</name>
</gene>
<feature type="region of interest" description="Disordered" evidence="1">
    <location>
        <begin position="100"/>
        <end position="165"/>
    </location>
</feature>
<dbReference type="InterPro" id="IPR011009">
    <property type="entry name" value="Kinase-like_dom_sf"/>
</dbReference>
<dbReference type="GO" id="GO:0016301">
    <property type="term" value="F:kinase activity"/>
    <property type="evidence" value="ECO:0007669"/>
    <property type="project" value="UniProtKB-KW"/>
</dbReference>
<keyword evidence="2" id="KW-0808">Transferase</keyword>
<protein>
    <submittedName>
        <fullName evidence="2">Putative pectin lyase fold/virulence factor containing Serine-threonine/tyrosine-protein kinase</fullName>
    </submittedName>
</protein>
<dbReference type="SUPFAM" id="SSF56112">
    <property type="entry name" value="Protein kinase-like (PK-like)"/>
    <property type="match status" value="1"/>
</dbReference>
<keyword evidence="2" id="KW-0418">Kinase</keyword>
<dbReference type="PANTHER" id="PTHR48006">
    <property type="entry name" value="LEUCINE-RICH REPEAT-CONTAINING PROTEIN DDB_G0281931-RELATED"/>
    <property type="match status" value="1"/>
</dbReference>
<evidence type="ECO:0000256" key="1">
    <source>
        <dbReference type="SAM" id="MobiDB-lite"/>
    </source>
</evidence>
<organism evidence="2 3">
    <name type="scientific">Klebsormidium nitens</name>
    <name type="common">Green alga</name>
    <name type="synonym">Ulothrix nitens</name>
    <dbReference type="NCBI Taxonomy" id="105231"/>
    <lineage>
        <taxon>Eukaryota</taxon>
        <taxon>Viridiplantae</taxon>
        <taxon>Streptophyta</taxon>
        <taxon>Klebsormidiophyceae</taxon>
        <taxon>Klebsormidiales</taxon>
        <taxon>Klebsormidiaceae</taxon>
        <taxon>Klebsormidium</taxon>
    </lineage>
</organism>
<keyword evidence="2" id="KW-0456">Lyase</keyword>
<feature type="compositionally biased region" description="Low complexity" evidence="1">
    <location>
        <begin position="144"/>
        <end position="155"/>
    </location>
</feature>
<dbReference type="GO" id="GO:0016829">
    <property type="term" value="F:lyase activity"/>
    <property type="evidence" value="ECO:0007669"/>
    <property type="project" value="UniProtKB-KW"/>
</dbReference>
<evidence type="ECO:0000313" key="3">
    <source>
        <dbReference type="Proteomes" id="UP000054558"/>
    </source>
</evidence>
<accession>A0A1Y1HNY3</accession>
<sequence>MYGQVTKKTDVYSFGVVLLEIITGLKALDVAQSGERRTLTDWVLKRHQQPLTIMDPRLNGEYFREQAEKFLQLALACINPSADRRPPMLDVLRTLETLNPSGSVPASPLGSPERSGDVHDVYPTTSSDWSLGAGSGTRRTPVRPSSAGSGSSPAATHFSWSQGNSSTVLHNTTQYDITGINEGR</sequence>
<dbReference type="OMA" id="CIREAKF"/>
<name>A0A1Y1HNY3_KLENI</name>
<dbReference type="PANTHER" id="PTHR48006:SF92">
    <property type="entry name" value="LRR RECEPTOR-LIKE SERINE_THREONINE-PROTEIN KINASE GSO1"/>
    <property type="match status" value="1"/>
</dbReference>
<proteinExistence type="predicted"/>
<dbReference type="AlphaFoldDB" id="A0A1Y1HNY3"/>
<dbReference type="Gene3D" id="1.10.510.10">
    <property type="entry name" value="Transferase(Phosphotransferase) domain 1"/>
    <property type="match status" value="1"/>
</dbReference>
<evidence type="ECO:0000313" key="2">
    <source>
        <dbReference type="EMBL" id="GAQ79472.1"/>
    </source>
</evidence>
<dbReference type="InterPro" id="IPR051824">
    <property type="entry name" value="LRR_Rcpt-Like_S/T_Kinase"/>
</dbReference>
<dbReference type="STRING" id="105231.A0A1Y1HNY3"/>
<reference evidence="2 3" key="1">
    <citation type="journal article" date="2014" name="Nat. Commun.">
        <title>Klebsormidium flaccidum genome reveals primary factors for plant terrestrial adaptation.</title>
        <authorList>
            <person name="Hori K."/>
            <person name="Maruyama F."/>
            <person name="Fujisawa T."/>
            <person name="Togashi T."/>
            <person name="Yamamoto N."/>
            <person name="Seo M."/>
            <person name="Sato S."/>
            <person name="Yamada T."/>
            <person name="Mori H."/>
            <person name="Tajima N."/>
            <person name="Moriyama T."/>
            <person name="Ikeuchi M."/>
            <person name="Watanabe M."/>
            <person name="Wada H."/>
            <person name="Kobayashi K."/>
            <person name="Saito M."/>
            <person name="Masuda T."/>
            <person name="Sasaki-Sekimoto Y."/>
            <person name="Mashiguchi K."/>
            <person name="Awai K."/>
            <person name="Shimojima M."/>
            <person name="Masuda S."/>
            <person name="Iwai M."/>
            <person name="Nobusawa T."/>
            <person name="Narise T."/>
            <person name="Kondo S."/>
            <person name="Saito H."/>
            <person name="Sato R."/>
            <person name="Murakawa M."/>
            <person name="Ihara Y."/>
            <person name="Oshima-Yamada Y."/>
            <person name="Ohtaka K."/>
            <person name="Satoh M."/>
            <person name="Sonobe K."/>
            <person name="Ishii M."/>
            <person name="Ohtani R."/>
            <person name="Kanamori-Sato M."/>
            <person name="Honoki R."/>
            <person name="Miyazaki D."/>
            <person name="Mochizuki H."/>
            <person name="Umetsu J."/>
            <person name="Higashi K."/>
            <person name="Shibata D."/>
            <person name="Kamiya Y."/>
            <person name="Sato N."/>
            <person name="Nakamura Y."/>
            <person name="Tabata S."/>
            <person name="Ida S."/>
            <person name="Kurokawa K."/>
            <person name="Ohta H."/>
        </authorList>
    </citation>
    <scope>NUCLEOTIDE SEQUENCE [LARGE SCALE GENOMIC DNA]</scope>
    <source>
        <strain evidence="2 3">NIES-2285</strain>
    </source>
</reference>
<dbReference type="OrthoDB" id="4062651at2759"/>
<keyword evidence="3" id="KW-1185">Reference proteome</keyword>
<dbReference type="EMBL" id="DF236980">
    <property type="protein sequence ID" value="GAQ79472.1"/>
    <property type="molecule type" value="Genomic_DNA"/>
</dbReference>
<dbReference type="Proteomes" id="UP000054558">
    <property type="component" value="Unassembled WGS sequence"/>
</dbReference>